<protein>
    <submittedName>
        <fullName evidence="1">Uncharacterized protein</fullName>
    </submittedName>
</protein>
<gene>
    <name evidence="1" type="ORF">MM171A00097_0133</name>
</gene>
<proteinExistence type="predicted"/>
<evidence type="ECO:0000313" key="1">
    <source>
        <dbReference type="EMBL" id="QJA43486.1"/>
    </source>
</evidence>
<accession>A0A6H1Z6I8</accession>
<organism evidence="1">
    <name type="scientific">viral metagenome</name>
    <dbReference type="NCBI Taxonomy" id="1070528"/>
    <lineage>
        <taxon>unclassified sequences</taxon>
        <taxon>metagenomes</taxon>
        <taxon>organismal metagenomes</taxon>
    </lineage>
</organism>
<name>A0A6H1Z6I8_9ZZZZ</name>
<dbReference type="AlphaFoldDB" id="A0A6H1Z6I8"/>
<dbReference type="EMBL" id="MT143710">
    <property type="protein sequence ID" value="QJA43486.1"/>
    <property type="molecule type" value="Genomic_DNA"/>
</dbReference>
<reference evidence="1" key="1">
    <citation type="submission" date="2020-03" db="EMBL/GenBank/DDBJ databases">
        <title>The deep terrestrial virosphere.</title>
        <authorList>
            <person name="Holmfeldt K."/>
            <person name="Nilsson E."/>
            <person name="Simone D."/>
            <person name="Lopez-Fernandez M."/>
            <person name="Wu X."/>
            <person name="de Brujin I."/>
            <person name="Lundin D."/>
            <person name="Andersson A."/>
            <person name="Bertilsson S."/>
            <person name="Dopson M."/>
        </authorList>
    </citation>
    <scope>NUCLEOTIDE SEQUENCE</scope>
    <source>
        <strain evidence="1">MM171A00097</strain>
    </source>
</reference>
<sequence>MSNTDADVAAVHPPEEITEDPEAIATEAEPSQQYDFHIELHGENIDGKLKDAATVAFRLGLITKPTMAQLMSLFIGWGLAVLKKQWLERVGYN</sequence>